<sequence>MVLEAIISSLDLRVQISCALKQEQMHLLVLGKYPVDPLPRSRPSEYLRRRCLLCFDNLHHDPSQRVDQTRKTSATDPPRQHPCTHFATDTYPRSKKNKTTPLSVENTEDGYEHPDLLLPRSAADEKCAKASTDFFEDTGLMALLCRHDRVLWYHLLRDITRSCRKWGFLSRFIDHIQFAVSKRTGFWLSDGEGCERFWHLISHLITVLHISGKWQRLYVRDAQIEHADELSLRRLGDWLHRRSLHSRKKRQEVESQWQLQVSAQTKPLPRRSKNKGQQAINAILLLRSAVKKQADHINRLRAKFLVAAEDTDEEADYYQVEFDKADAARAKAEKTLREKERALGVGERQALSKMSHIQYYNARMNARATKRRLCDRLRQRKSELDLILTEQKLYFHTESAVKHREKGIQNLALEYNKQCAKVAQLIRDKNAPRGAFAPRSIPDGQFWKLDVDDEIWEDVSLDDDETEQQTTPPPWLCDDGVRAGIKALLQIDRCREEDVRLKKERAALQVWFAEEWALVNCALLEAATIFRYCP</sequence>
<dbReference type="PANTHER" id="PTHR33096:SF1">
    <property type="entry name" value="CXC1-LIKE CYSTEINE CLUSTER ASSOCIATED WITH KDZ TRANSPOSASES DOMAIN-CONTAINING PROTEIN"/>
    <property type="match status" value="1"/>
</dbReference>
<accession>A0AAD7A9R8</accession>
<keyword evidence="3" id="KW-1185">Reference proteome</keyword>
<dbReference type="AlphaFoldDB" id="A0AAD7A9R8"/>
<dbReference type="EMBL" id="JARIHO010000011">
    <property type="protein sequence ID" value="KAJ7353056.1"/>
    <property type="molecule type" value="Genomic_DNA"/>
</dbReference>
<name>A0AAD7A9R8_9AGAR</name>
<evidence type="ECO:0000313" key="3">
    <source>
        <dbReference type="Proteomes" id="UP001218218"/>
    </source>
</evidence>
<proteinExistence type="predicted"/>
<comment type="caution">
    <text evidence="2">The sequence shown here is derived from an EMBL/GenBank/DDBJ whole genome shotgun (WGS) entry which is preliminary data.</text>
</comment>
<evidence type="ECO:0000313" key="2">
    <source>
        <dbReference type="EMBL" id="KAJ7353056.1"/>
    </source>
</evidence>
<organism evidence="2 3">
    <name type="scientific">Mycena albidolilacea</name>
    <dbReference type="NCBI Taxonomy" id="1033008"/>
    <lineage>
        <taxon>Eukaryota</taxon>
        <taxon>Fungi</taxon>
        <taxon>Dikarya</taxon>
        <taxon>Basidiomycota</taxon>
        <taxon>Agaricomycotina</taxon>
        <taxon>Agaricomycetes</taxon>
        <taxon>Agaricomycetidae</taxon>
        <taxon>Agaricales</taxon>
        <taxon>Marasmiineae</taxon>
        <taxon>Mycenaceae</taxon>
        <taxon>Mycena</taxon>
    </lineage>
</organism>
<reference evidence="2" key="1">
    <citation type="submission" date="2023-03" db="EMBL/GenBank/DDBJ databases">
        <title>Massive genome expansion in bonnet fungi (Mycena s.s.) driven by repeated elements and novel gene families across ecological guilds.</title>
        <authorList>
            <consortium name="Lawrence Berkeley National Laboratory"/>
            <person name="Harder C.B."/>
            <person name="Miyauchi S."/>
            <person name="Viragh M."/>
            <person name="Kuo A."/>
            <person name="Thoen E."/>
            <person name="Andreopoulos B."/>
            <person name="Lu D."/>
            <person name="Skrede I."/>
            <person name="Drula E."/>
            <person name="Henrissat B."/>
            <person name="Morin E."/>
            <person name="Kohler A."/>
            <person name="Barry K."/>
            <person name="LaButti K."/>
            <person name="Morin E."/>
            <person name="Salamov A."/>
            <person name="Lipzen A."/>
            <person name="Mereny Z."/>
            <person name="Hegedus B."/>
            <person name="Baldrian P."/>
            <person name="Stursova M."/>
            <person name="Weitz H."/>
            <person name="Taylor A."/>
            <person name="Grigoriev I.V."/>
            <person name="Nagy L.G."/>
            <person name="Martin F."/>
            <person name="Kauserud H."/>
        </authorList>
    </citation>
    <scope>NUCLEOTIDE SEQUENCE</scope>
    <source>
        <strain evidence="2">CBHHK002</strain>
    </source>
</reference>
<dbReference type="PANTHER" id="PTHR33096">
    <property type="entry name" value="CXC2 DOMAIN-CONTAINING PROTEIN"/>
    <property type="match status" value="1"/>
</dbReference>
<evidence type="ECO:0000256" key="1">
    <source>
        <dbReference type="SAM" id="MobiDB-lite"/>
    </source>
</evidence>
<feature type="region of interest" description="Disordered" evidence="1">
    <location>
        <begin position="64"/>
        <end position="110"/>
    </location>
</feature>
<gene>
    <name evidence="2" type="ORF">DFH08DRAFT_912912</name>
</gene>
<dbReference type="Proteomes" id="UP001218218">
    <property type="component" value="Unassembled WGS sequence"/>
</dbReference>
<protein>
    <submittedName>
        <fullName evidence="2">Uncharacterized protein</fullName>
    </submittedName>
</protein>